<dbReference type="Gene3D" id="3.30.450.20">
    <property type="entry name" value="PAS domain"/>
    <property type="match status" value="1"/>
</dbReference>
<dbReference type="Gene3D" id="2.10.70.100">
    <property type="match status" value="1"/>
</dbReference>
<organism evidence="7 8">
    <name type="scientific">Candidatus Pantoea formicae</name>
    <dbReference type="NCBI Taxonomy" id="2608355"/>
    <lineage>
        <taxon>Bacteria</taxon>
        <taxon>Pseudomonadati</taxon>
        <taxon>Pseudomonadota</taxon>
        <taxon>Gammaproteobacteria</taxon>
        <taxon>Enterobacterales</taxon>
        <taxon>Erwiniaceae</taxon>
        <taxon>Pantoea</taxon>
    </lineage>
</organism>
<dbReference type="SUPFAM" id="SSF56112">
    <property type="entry name" value="Protein kinase-like (PK-like)"/>
    <property type="match status" value="1"/>
</dbReference>
<dbReference type="InterPro" id="IPR013655">
    <property type="entry name" value="PAS_fold_3"/>
</dbReference>
<dbReference type="InterPro" id="IPR003661">
    <property type="entry name" value="HisK_dim/P_dom"/>
</dbReference>
<keyword evidence="8" id="KW-1185">Reference proteome</keyword>
<proteinExistence type="predicted"/>
<dbReference type="InterPro" id="IPR004358">
    <property type="entry name" value="Sig_transdc_His_kin-like_C"/>
</dbReference>
<dbReference type="PANTHER" id="PTHR43642:SF1">
    <property type="entry name" value="HYBRID SIGNAL TRANSDUCTION HISTIDINE KINASE G"/>
    <property type="match status" value="1"/>
</dbReference>
<dbReference type="Pfam" id="PF02518">
    <property type="entry name" value="HATPase_c"/>
    <property type="match status" value="1"/>
</dbReference>
<dbReference type="Proteomes" id="UP000780690">
    <property type="component" value="Unassembled WGS sequence"/>
</dbReference>
<evidence type="ECO:0000313" key="7">
    <source>
        <dbReference type="EMBL" id="NIE99083.1"/>
    </source>
</evidence>
<evidence type="ECO:0000259" key="5">
    <source>
        <dbReference type="PROSITE" id="PS50109"/>
    </source>
</evidence>
<dbReference type="SMART" id="SM00220">
    <property type="entry name" value="S_TKc"/>
    <property type="match status" value="1"/>
</dbReference>
<evidence type="ECO:0000256" key="2">
    <source>
        <dbReference type="ARBA" id="ARBA00012438"/>
    </source>
</evidence>
<dbReference type="Pfam" id="PF08447">
    <property type="entry name" value="PAS_3"/>
    <property type="match status" value="1"/>
</dbReference>
<dbReference type="InterPro" id="IPR005467">
    <property type="entry name" value="His_kinase_dom"/>
</dbReference>
<dbReference type="Pfam" id="PF13191">
    <property type="entry name" value="AAA_16"/>
    <property type="match status" value="1"/>
</dbReference>
<dbReference type="SUPFAM" id="SSF47384">
    <property type="entry name" value="Homodimeric domain of signal transducing histidine kinase"/>
    <property type="match status" value="1"/>
</dbReference>
<dbReference type="SUPFAM" id="SSF48452">
    <property type="entry name" value="TPR-like"/>
    <property type="match status" value="1"/>
</dbReference>
<dbReference type="PRINTS" id="PR00344">
    <property type="entry name" value="BCTRLSENSOR"/>
</dbReference>
<protein>
    <recommendedName>
        <fullName evidence="2">histidine kinase</fullName>
        <ecNumber evidence="2">2.7.13.3</ecNumber>
    </recommendedName>
</protein>
<dbReference type="Gene3D" id="1.10.510.10">
    <property type="entry name" value="Transferase(Phosphotransferase) domain 1"/>
    <property type="match status" value="1"/>
</dbReference>
<dbReference type="SUPFAM" id="SSF52540">
    <property type="entry name" value="P-loop containing nucleoside triphosphate hydrolases"/>
    <property type="match status" value="1"/>
</dbReference>
<evidence type="ECO:0000256" key="3">
    <source>
        <dbReference type="ARBA" id="ARBA00022553"/>
    </source>
</evidence>
<dbReference type="InterPro" id="IPR011009">
    <property type="entry name" value="Kinase-like_dom_sf"/>
</dbReference>
<dbReference type="RefSeq" id="WP_167135008.1">
    <property type="nucleotide sequence ID" value="NZ_VWXD01000001.1"/>
</dbReference>
<dbReference type="SMART" id="SM00388">
    <property type="entry name" value="HisKA"/>
    <property type="match status" value="1"/>
</dbReference>
<dbReference type="Gene3D" id="3.40.50.300">
    <property type="entry name" value="P-loop containing nucleotide triphosphate hydrolases"/>
    <property type="match status" value="1"/>
</dbReference>
<feature type="domain" description="Histidine kinase" evidence="5">
    <location>
        <begin position="1634"/>
        <end position="1850"/>
    </location>
</feature>
<reference evidence="7 8" key="1">
    <citation type="journal article" date="2019" name="bioRxiv">
        <title>Bacteria contribute to plant secondary compound degradation in a generalist herbivore system.</title>
        <authorList>
            <person name="Francoeur C.B."/>
            <person name="Khadempour L."/>
            <person name="Moreira-Soto R.D."/>
            <person name="Gotting K."/>
            <person name="Book A.J."/>
            <person name="Pinto-Tomas A.A."/>
            <person name="Keefover-Ring K."/>
            <person name="Currie C.R."/>
        </authorList>
    </citation>
    <scope>NUCLEOTIDE SEQUENCE [LARGE SCALE GENOMIC DNA]</scope>
    <source>
        <strain evidence="7 8">Acro-805</strain>
    </source>
</reference>
<dbReference type="InterPro" id="IPR029016">
    <property type="entry name" value="GAF-like_dom_sf"/>
</dbReference>
<dbReference type="InterPro" id="IPR027417">
    <property type="entry name" value="P-loop_NTPase"/>
</dbReference>
<dbReference type="PROSITE" id="PS50113">
    <property type="entry name" value="PAC"/>
    <property type="match status" value="1"/>
</dbReference>
<dbReference type="PANTHER" id="PTHR43642">
    <property type="entry name" value="HYBRID SIGNAL TRANSDUCTION HISTIDINE KINASE G"/>
    <property type="match status" value="1"/>
</dbReference>
<dbReference type="InterPro" id="IPR000719">
    <property type="entry name" value="Prot_kinase_dom"/>
</dbReference>
<dbReference type="Pfam" id="PF00512">
    <property type="entry name" value="HisKA"/>
    <property type="match status" value="1"/>
</dbReference>
<dbReference type="SMART" id="SM00387">
    <property type="entry name" value="HATPase_c"/>
    <property type="match status" value="1"/>
</dbReference>
<dbReference type="InterPro" id="IPR003018">
    <property type="entry name" value="GAF"/>
</dbReference>
<feature type="domain" description="PAC" evidence="6">
    <location>
        <begin position="1563"/>
        <end position="1614"/>
    </location>
</feature>
<evidence type="ECO:0000256" key="1">
    <source>
        <dbReference type="ARBA" id="ARBA00000085"/>
    </source>
</evidence>
<dbReference type="InterPro" id="IPR011990">
    <property type="entry name" value="TPR-like_helical_dom_sf"/>
</dbReference>
<dbReference type="Gene3D" id="3.30.450.40">
    <property type="match status" value="1"/>
</dbReference>
<comment type="catalytic activity">
    <reaction evidence="1">
        <text>ATP + protein L-histidine = ADP + protein N-phospho-L-histidine.</text>
        <dbReference type="EC" id="2.7.13.3"/>
    </reaction>
</comment>
<evidence type="ECO:0000313" key="8">
    <source>
        <dbReference type="Proteomes" id="UP000780690"/>
    </source>
</evidence>
<dbReference type="Pfam" id="PF01590">
    <property type="entry name" value="GAF"/>
    <property type="match status" value="1"/>
</dbReference>
<dbReference type="PROSITE" id="PS50109">
    <property type="entry name" value="HIS_KIN"/>
    <property type="match status" value="1"/>
</dbReference>
<comment type="caution">
    <text evidence="7">The sequence shown here is derived from an EMBL/GenBank/DDBJ whole genome shotgun (WGS) entry which is preliminary data.</text>
</comment>
<accession>A0ABX0QT54</accession>
<dbReference type="Pfam" id="PF00069">
    <property type="entry name" value="Pkinase"/>
    <property type="match status" value="1"/>
</dbReference>
<dbReference type="InterPro" id="IPR053159">
    <property type="entry name" value="Hybrid_Histidine_Kinase"/>
</dbReference>
<dbReference type="SMART" id="SM00065">
    <property type="entry name" value="GAF"/>
    <property type="match status" value="1"/>
</dbReference>
<dbReference type="Gene3D" id="3.30.565.10">
    <property type="entry name" value="Histidine kinase-like ATPase, C-terminal domain"/>
    <property type="match status" value="1"/>
</dbReference>
<dbReference type="InterPro" id="IPR035965">
    <property type="entry name" value="PAS-like_dom_sf"/>
</dbReference>
<dbReference type="CDD" id="cd00082">
    <property type="entry name" value="HisKA"/>
    <property type="match status" value="1"/>
</dbReference>
<dbReference type="Gene3D" id="1.10.287.130">
    <property type="match status" value="1"/>
</dbReference>
<dbReference type="CDD" id="cd14014">
    <property type="entry name" value="STKc_PknB_like"/>
    <property type="match status" value="1"/>
</dbReference>
<dbReference type="InterPro" id="IPR041664">
    <property type="entry name" value="AAA_16"/>
</dbReference>
<dbReference type="PROSITE" id="PS50011">
    <property type="entry name" value="PROTEIN_KINASE_DOM"/>
    <property type="match status" value="1"/>
</dbReference>
<feature type="domain" description="Protein kinase" evidence="4">
    <location>
        <begin position="1"/>
        <end position="296"/>
    </location>
</feature>
<dbReference type="InterPro" id="IPR036097">
    <property type="entry name" value="HisK_dim/P_sf"/>
</dbReference>
<dbReference type="EMBL" id="VWXD01000001">
    <property type="protein sequence ID" value="NIE99083.1"/>
    <property type="molecule type" value="Genomic_DNA"/>
</dbReference>
<name>A0ABX0QT54_9GAMM</name>
<evidence type="ECO:0000259" key="6">
    <source>
        <dbReference type="PROSITE" id="PS50113"/>
    </source>
</evidence>
<dbReference type="CDD" id="cd00130">
    <property type="entry name" value="PAS"/>
    <property type="match status" value="1"/>
</dbReference>
<dbReference type="InterPro" id="IPR000700">
    <property type="entry name" value="PAS-assoc_C"/>
</dbReference>
<dbReference type="SUPFAM" id="SSF55874">
    <property type="entry name" value="ATPase domain of HSP90 chaperone/DNA topoisomerase II/histidine kinase"/>
    <property type="match status" value="1"/>
</dbReference>
<sequence length="1854" mass="206087">MNSDSAVIIPDGDAPYSLADDTLYTPLAQEGSIAWYLCRRIFSGENFVLATAVNDRHALQATQLLKNEFALRDSLEESWALRPVTHTQYQGCYALIYPPFVFTSLESQPCGSALSMTVFLQLAIALCEPLGAMHQQGIVHGDIKPGHFLLNESGNWQLGGFGLAFNRPTEATHQFSGVGGTPVYMSPEHTSRTSHPLSSQSDLYSFGVVLYERLTGKLPFAPANGSEAEWIHQHIASEPSPLHQFRSDIPPVLCELILRLLEKKPANRYQTVTGLLADLKRCLVNLRDDNVLPPFLLGMQDSMAASNVGVFLQHPQAADLLARFGLVQSTNASRLVVIQGEPGSGKTSLIASFTQQLNQKNALIAHSRADQHSPVIPYGVITAAFRSLILPILGLPASDIERWKGRLVRLLGDFTGLAVYLLPELGPLLNTRAAEPADAVAESNRERFNHMVCSLLEAFAVPGAPVVMIIDDIHWADLASIQLLKTLLKYSADLPLLVVISQRDLDSLPCPLAGEQLLALQQPIGSCDRIIPVPLSVKEVAHWLTTLHQAKTPASAQLAHIIHQKTGGNPLFAQSFFRQAANDGLIFYSRQSSRWHFDASSLQARQYTDNVASLVLEQLALMPATTQHLLARLACIGASGNLSLTANLLEMDADELQRLLHPATTAQLLHQQGEEFQFTHARVHEAAFALLSDPEQQQMHEQIARFLAVCARLTTNTQILFRAVHHISLSVAALRESSQWEELLGLSLMAAQRAKATGDYISALRFLKTAHALNGKQQQEHDFFISKEEAQCEFLQGNLTRAQALCHKLMGSFGPLADKTVIACLLAEIHMRKSEHQLALETALAWLTVFNIHISRNPTKAECDEARVRLKASVGKNAYVRFRPLPKLRDPSLLAVMELLASASFFAAFNHPRLHFMLICKMLHITMDHGITGASTLALSWYGVMCGDLYHEYSRGLASGLFALELVNRNDLKSYKAKTMLPLGQLSVWTMPLSYAIKCTKNTFNEALASGDCTIASLAIRHQAMNYLARGDHLDVVLTVLERGLAFVRKSAFVDVESALLMQRYYVNRLRVSAEGSFTGADLFPDDLLRLEVVPTIANTLVLRFWWWLYQGMAHFMAGEYNCACDCLAQAAPLSENIPGHIHLMDFHLYSALALTIPLQPQHYTSDIQQELARHYDRIALWAVENKGTFADKEALLRAERLRLEGRVVEAMECYESAITLSLQGEFHPINAIANELTARYVQSCGLKTAGDAYIKKAMLAWRRWGAFARLRQLEQTYPQLVESESASQFHTIPFARNEAVHDLQSVLTAVRALTEEINLDRLIQILMTMLLERAGAQRCLLIRIRDGNKPEIEARAKTTSESYRVKIVNDTPLATDLPLSVLMAVIRTGQEIRTGQPDVYSPFSQDPYLVASGAAVMCVPMFKQARMVGVLYLENRLMPDVFSSEHSRIIRILAAQAAVSIETARLYAELLEENIQRRRIEKELRASQTSLMLGEKISHTGSWRWDVTQDLILMSDECPRILGLPHEQKTISMVAFLKMVHQDDVNRIQQLVDDSVDRGVAMRSEFRLLRPNGECRYLSGMGEPVEQGTGNSEYFGIITDITDYRQAEDAARVAQADLARVSRANTVGQLTASIAHEINQPLMSIVANAGASLRWLNRESPGLEHARQSLKEIVTEGQRAGDIIRGLQALTRNQDSYYNAEDLHQIAQHIMSLSRSELERHRVTVVIALKARASTILCDTVQIQQVLLNLVINAIDAMSSNDERQRVIRITSSNPGEGYVRLEVADTGTGLDLDVMKRIFDSFYTTKNHGMGMGLTISKGIIVRHRGTLQVANRDPYGCVFWFDLPLDAAEHG</sequence>
<dbReference type="SUPFAM" id="SSF55785">
    <property type="entry name" value="PYP-like sensor domain (PAS domain)"/>
    <property type="match status" value="1"/>
</dbReference>
<dbReference type="EC" id="2.7.13.3" evidence="2"/>
<dbReference type="InterPro" id="IPR003594">
    <property type="entry name" value="HATPase_dom"/>
</dbReference>
<gene>
    <name evidence="7" type="ORF">F3J38_03180</name>
</gene>
<dbReference type="InterPro" id="IPR036890">
    <property type="entry name" value="HATPase_C_sf"/>
</dbReference>
<dbReference type="SUPFAM" id="SSF55781">
    <property type="entry name" value="GAF domain-like"/>
    <property type="match status" value="1"/>
</dbReference>
<evidence type="ECO:0000259" key="4">
    <source>
        <dbReference type="PROSITE" id="PS50011"/>
    </source>
</evidence>
<keyword evidence="3" id="KW-0597">Phosphoprotein</keyword>
<dbReference type="InterPro" id="IPR000014">
    <property type="entry name" value="PAS"/>
</dbReference>